<dbReference type="EMBL" id="VXBQ01009470">
    <property type="protein sequence ID" value="NXO68397.1"/>
    <property type="molecule type" value="Genomic_DNA"/>
</dbReference>
<evidence type="ECO:0000313" key="13">
    <source>
        <dbReference type="Proteomes" id="UP000579685"/>
    </source>
</evidence>
<evidence type="ECO:0000256" key="7">
    <source>
        <dbReference type="ARBA" id="ARBA00022989"/>
    </source>
</evidence>
<keyword evidence="3 11" id="KW-0813">Transport</keyword>
<name>A0A7L1U648_PHANI</name>
<dbReference type="Pfam" id="PF00153">
    <property type="entry name" value="Mito_carr"/>
    <property type="match status" value="3"/>
</dbReference>
<protein>
    <submittedName>
        <fullName evidence="12">S2551 protein</fullName>
    </submittedName>
</protein>
<dbReference type="PANTHER" id="PTHR46131">
    <property type="entry name" value="SD08549P"/>
    <property type="match status" value="1"/>
</dbReference>
<sequence length="266" mass="30119">KHYVCGLCAAFTNIVVTFPIQKMLFRQQLYGLRARDAVCQLYRDGLHTLYRGILPPLLQKATSQALMFGLYEDFSALLLGHARAPELLTRSAAAVLAGTTEAVLTPFERVQTLLQDYKHHDRFTNTYQAFRVLKAYGLREYYRGLVPILLRNGPSNMLFFGLRGPIKQCLPEATSSSSHVVSDFICGGLLGAVLSFLFFPVNVVKTRMQAQIGGEFQSFSKVLAKIWLERDRKVIHLFRGAHLNCYRSMLSWGISNTTYEFLLKLL</sequence>
<evidence type="ECO:0000256" key="9">
    <source>
        <dbReference type="ARBA" id="ARBA00023136"/>
    </source>
</evidence>
<evidence type="ECO:0000313" key="12">
    <source>
        <dbReference type="EMBL" id="NXO68397.1"/>
    </source>
</evidence>
<dbReference type="GO" id="GO:1990549">
    <property type="term" value="P:mitochondrial NAD transmembrane transport"/>
    <property type="evidence" value="ECO:0007669"/>
    <property type="project" value="TreeGrafter"/>
</dbReference>
<evidence type="ECO:0000256" key="5">
    <source>
        <dbReference type="ARBA" id="ARBA00022737"/>
    </source>
</evidence>
<evidence type="ECO:0000256" key="2">
    <source>
        <dbReference type="ARBA" id="ARBA00006375"/>
    </source>
</evidence>
<dbReference type="InterPro" id="IPR052465">
    <property type="entry name" value="Mito_NAD+_Carrier"/>
</dbReference>
<evidence type="ECO:0000256" key="8">
    <source>
        <dbReference type="ARBA" id="ARBA00023128"/>
    </source>
</evidence>
<dbReference type="Gene3D" id="1.50.40.10">
    <property type="entry name" value="Mitochondrial carrier domain"/>
    <property type="match status" value="1"/>
</dbReference>
<evidence type="ECO:0000256" key="4">
    <source>
        <dbReference type="ARBA" id="ARBA00022692"/>
    </source>
</evidence>
<dbReference type="PANTHER" id="PTHR46131:SF2">
    <property type="entry name" value="MITOCHONDRIAL NICOTINAMIDE ADENINE DINUCLEOTIDE TRANSPORTER SLC25A51-RELATED"/>
    <property type="match status" value="1"/>
</dbReference>
<dbReference type="PROSITE" id="PS50920">
    <property type="entry name" value="SOLCAR"/>
    <property type="match status" value="3"/>
</dbReference>
<reference evidence="12 13" key="1">
    <citation type="submission" date="2019-09" db="EMBL/GenBank/DDBJ databases">
        <title>Bird 10,000 Genomes (B10K) Project - Family phase.</title>
        <authorList>
            <person name="Zhang G."/>
        </authorList>
    </citation>
    <scope>NUCLEOTIDE SEQUENCE [LARGE SCALE GENOMIC DNA]</scope>
    <source>
        <strain evidence="12">B10K-DU-002-32</strain>
        <tissue evidence="12">Muscle</tissue>
    </source>
</reference>
<evidence type="ECO:0000256" key="6">
    <source>
        <dbReference type="ARBA" id="ARBA00022792"/>
    </source>
</evidence>
<keyword evidence="9 10" id="KW-0472">Membrane</keyword>
<evidence type="ECO:0000256" key="10">
    <source>
        <dbReference type="PROSITE-ProRule" id="PRU00282"/>
    </source>
</evidence>
<accession>A0A7L1U648</accession>
<evidence type="ECO:0000256" key="3">
    <source>
        <dbReference type="ARBA" id="ARBA00022448"/>
    </source>
</evidence>
<feature type="non-terminal residue" evidence="12">
    <location>
        <position position="1"/>
    </location>
</feature>
<evidence type="ECO:0000256" key="1">
    <source>
        <dbReference type="ARBA" id="ARBA00004448"/>
    </source>
</evidence>
<keyword evidence="6" id="KW-0999">Mitochondrion inner membrane</keyword>
<feature type="repeat" description="Solcar" evidence="10">
    <location>
        <begin position="178"/>
        <end position="265"/>
    </location>
</feature>
<organism evidence="12 13">
    <name type="scientific">Phainopepla nitens</name>
    <name type="common">Phainopepla</name>
    <dbReference type="NCBI Taxonomy" id="161653"/>
    <lineage>
        <taxon>Eukaryota</taxon>
        <taxon>Metazoa</taxon>
        <taxon>Chordata</taxon>
        <taxon>Craniata</taxon>
        <taxon>Vertebrata</taxon>
        <taxon>Euteleostomi</taxon>
        <taxon>Archelosauria</taxon>
        <taxon>Archosauria</taxon>
        <taxon>Dinosauria</taxon>
        <taxon>Saurischia</taxon>
        <taxon>Theropoda</taxon>
        <taxon>Coelurosauria</taxon>
        <taxon>Aves</taxon>
        <taxon>Neognathae</taxon>
        <taxon>Neoaves</taxon>
        <taxon>Telluraves</taxon>
        <taxon>Australaves</taxon>
        <taxon>Passeriformes</taxon>
        <taxon>Bombycillidae</taxon>
        <taxon>Phainopepla</taxon>
    </lineage>
</organism>
<proteinExistence type="inferred from homology"/>
<dbReference type="SUPFAM" id="SSF103506">
    <property type="entry name" value="Mitochondrial carrier"/>
    <property type="match status" value="1"/>
</dbReference>
<comment type="similarity">
    <text evidence="2 11">Belongs to the mitochondrial carrier (TC 2.A.29) family.</text>
</comment>
<evidence type="ECO:0000256" key="11">
    <source>
        <dbReference type="RuleBase" id="RU000488"/>
    </source>
</evidence>
<comment type="subcellular location">
    <subcellularLocation>
        <location evidence="1">Mitochondrion inner membrane</location>
        <topology evidence="1">Multi-pass membrane protein</topology>
    </subcellularLocation>
</comment>
<keyword evidence="13" id="KW-1185">Reference proteome</keyword>
<keyword evidence="7" id="KW-1133">Transmembrane helix</keyword>
<keyword evidence="4 10" id="KW-0812">Transmembrane</keyword>
<comment type="caution">
    <text evidence="12">The sequence shown here is derived from an EMBL/GenBank/DDBJ whole genome shotgun (WGS) entry which is preliminary data.</text>
</comment>
<dbReference type="GO" id="GO:0005743">
    <property type="term" value="C:mitochondrial inner membrane"/>
    <property type="evidence" value="ECO:0007669"/>
    <property type="project" value="UniProtKB-SubCell"/>
</dbReference>
<dbReference type="InterPro" id="IPR018108">
    <property type="entry name" value="MCP_transmembrane"/>
</dbReference>
<feature type="repeat" description="Solcar" evidence="10">
    <location>
        <begin position="1"/>
        <end position="77"/>
    </location>
</feature>
<dbReference type="GO" id="GO:0051724">
    <property type="term" value="F:NAD transmembrane transporter activity"/>
    <property type="evidence" value="ECO:0007669"/>
    <property type="project" value="TreeGrafter"/>
</dbReference>
<gene>
    <name evidence="12" type="primary">Slc25a51</name>
    <name evidence="12" type="ORF">PHANIT_R14573</name>
</gene>
<dbReference type="AlphaFoldDB" id="A0A7L1U648"/>
<keyword evidence="8" id="KW-0496">Mitochondrion</keyword>
<dbReference type="InterPro" id="IPR023395">
    <property type="entry name" value="MCP_dom_sf"/>
</dbReference>
<keyword evidence="5" id="KW-0677">Repeat</keyword>
<dbReference type="Proteomes" id="UP000579685">
    <property type="component" value="Unassembled WGS sequence"/>
</dbReference>
<feature type="repeat" description="Solcar" evidence="10">
    <location>
        <begin position="85"/>
        <end position="169"/>
    </location>
</feature>
<feature type="non-terminal residue" evidence="12">
    <location>
        <position position="266"/>
    </location>
</feature>